<feature type="binding site" evidence="6">
    <location>
        <position position="360"/>
    </location>
    <ligand>
        <name>Zn(2+)</name>
        <dbReference type="ChEBI" id="CHEBI:29105"/>
    </ligand>
</feature>
<dbReference type="InterPro" id="IPR036589">
    <property type="entry name" value="HCY_dom_sf"/>
</dbReference>
<dbReference type="GO" id="GO:0009086">
    <property type="term" value="P:methionine biosynthetic process"/>
    <property type="evidence" value="ECO:0007669"/>
    <property type="project" value="TreeGrafter"/>
</dbReference>
<evidence type="ECO:0000256" key="4">
    <source>
        <dbReference type="ARBA" id="ARBA00022833"/>
    </source>
</evidence>
<evidence type="ECO:0000256" key="1">
    <source>
        <dbReference type="ARBA" id="ARBA00022603"/>
    </source>
</evidence>
<dbReference type="PIRSF" id="PIRSF037505">
    <property type="entry name" value="Betaine_HMT"/>
    <property type="match status" value="1"/>
</dbReference>
<keyword evidence="1 6" id="KW-0489">Methyltransferase</keyword>
<evidence type="ECO:0000256" key="3">
    <source>
        <dbReference type="ARBA" id="ARBA00022723"/>
    </source>
</evidence>
<dbReference type="Proteomes" id="UP001497525">
    <property type="component" value="Unassembled WGS sequence"/>
</dbReference>
<dbReference type="Gene3D" id="3.20.20.330">
    <property type="entry name" value="Homocysteine-binding-like domain"/>
    <property type="match status" value="1"/>
</dbReference>
<evidence type="ECO:0000313" key="8">
    <source>
        <dbReference type="EMBL" id="CAL5139233.1"/>
    </source>
</evidence>
<dbReference type="PROSITE" id="PS50970">
    <property type="entry name" value="HCY"/>
    <property type="match status" value="1"/>
</dbReference>
<organism evidence="8 9">
    <name type="scientific">Calicophoron daubneyi</name>
    <name type="common">Rumen fluke</name>
    <name type="synonym">Paramphistomum daubneyi</name>
    <dbReference type="NCBI Taxonomy" id="300641"/>
    <lineage>
        <taxon>Eukaryota</taxon>
        <taxon>Metazoa</taxon>
        <taxon>Spiralia</taxon>
        <taxon>Lophotrochozoa</taxon>
        <taxon>Platyhelminthes</taxon>
        <taxon>Trematoda</taxon>
        <taxon>Digenea</taxon>
        <taxon>Plagiorchiida</taxon>
        <taxon>Pronocephalata</taxon>
        <taxon>Paramphistomoidea</taxon>
        <taxon>Paramphistomidae</taxon>
        <taxon>Calicophoron</taxon>
    </lineage>
</organism>
<comment type="caution">
    <text evidence="8">The sequence shown here is derived from an EMBL/GenBank/DDBJ whole genome shotgun (WGS) entry which is preliminary data.</text>
</comment>
<dbReference type="InterPro" id="IPR003726">
    <property type="entry name" value="HCY_dom"/>
</dbReference>
<dbReference type="GO" id="GO:0008898">
    <property type="term" value="F:S-adenosylmethionine-homocysteine S-methyltransferase activity"/>
    <property type="evidence" value="ECO:0007669"/>
    <property type="project" value="TreeGrafter"/>
</dbReference>
<dbReference type="PANTHER" id="PTHR46015">
    <property type="entry name" value="ZGC:172121"/>
    <property type="match status" value="1"/>
</dbReference>
<dbReference type="AlphaFoldDB" id="A0AAV2TS83"/>
<evidence type="ECO:0000256" key="2">
    <source>
        <dbReference type="ARBA" id="ARBA00022679"/>
    </source>
</evidence>
<feature type="domain" description="Hcy-binding" evidence="7">
    <location>
        <begin position="3"/>
        <end position="374"/>
    </location>
</feature>
<evidence type="ECO:0000313" key="9">
    <source>
        <dbReference type="Proteomes" id="UP001497525"/>
    </source>
</evidence>
<name>A0AAV2TS83_CALDB</name>
<accession>A0AAV2TS83</accession>
<dbReference type="EMBL" id="CAXLJL010000600">
    <property type="protein sequence ID" value="CAL5139233.1"/>
    <property type="molecule type" value="Genomic_DNA"/>
</dbReference>
<comment type="pathway">
    <text evidence="5">Amino-acid biosynthesis; L-methionine biosynthesis via de novo pathway.</text>
</comment>
<gene>
    <name evidence="8" type="ORF">CDAUBV1_LOCUS14267</name>
</gene>
<keyword evidence="2 6" id="KW-0808">Transferase</keyword>
<protein>
    <recommendedName>
        <fullName evidence="7">Hcy-binding domain-containing protein</fullName>
    </recommendedName>
</protein>
<dbReference type="GO" id="GO:0046872">
    <property type="term" value="F:metal ion binding"/>
    <property type="evidence" value="ECO:0007669"/>
    <property type="project" value="UniProtKB-KW"/>
</dbReference>
<feature type="binding site" evidence="6">
    <location>
        <position position="235"/>
    </location>
    <ligand>
        <name>Zn(2+)</name>
        <dbReference type="ChEBI" id="CHEBI:29105"/>
    </ligand>
</feature>
<keyword evidence="3 6" id="KW-0479">Metal-binding</keyword>
<sequence length="426" mass="46690">MDSAARINKWMEEIRVIDGGMGSECQKRSHLSIEGHKAWSCRLLKDDPNLVCDIHKSYIRAGCDVICTNTYQAAPHTLADALGVSTAEAVELMRHAVRLARRAICTVSQEERLANRKLPILVAGSLGPYGACAADGSEYSGSYVEKMSFTDLVCFHKTRAEILIQAGVDLLAWETIPVVAEVAAICEVMRRLPSAAGWLTVASSDGQTTVGGDPLNQVALEVQNCHQIFGIGVNCCIPHALIGQALANLASIPESCEAGNEDGFHPPPCSVRHKCTQSEQPPHRKILILNANSGEMWMPLPGKGNKRRGHWIWPKSKGPAMWSKEISKWTLRRLADPLDRAVGSSNSPLIPLAQWVGGCCRVGPEQINSLARWMKPDEYRTTLSESPEANANHYLQRSSAKRRSSSVCSSGVKRKYNLRRSSYPSQ</sequence>
<feature type="binding site" evidence="6">
    <location>
        <position position="359"/>
    </location>
    <ligand>
        <name>Zn(2+)</name>
        <dbReference type="ChEBI" id="CHEBI:29105"/>
    </ligand>
</feature>
<dbReference type="PANTHER" id="PTHR46015:SF1">
    <property type="entry name" value="HOMOCYSTEINE S-METHYLTRANSFERASE-LIKE ISOFORM 1"/>
    <property type="match status" value="1"/>
</dbReference>
<evidence type="ECO:0000256" key="6">
    <source>
        <dbReference type="PROSITE-ProRule" id="PRU00333"/>
    </source>
</evidence>
<comment type="cofactor">
    <cofactor evidence="6">
        <name>Zn(2+)</name>
        <dbReference type="ChEBI" id="CHEBI:29105"/>
    </cofactor>
</comment>
<proteinExistence type="predicted"/>
<dbReference type="Pfam" id="PF02574">
    <property type="entry name" value="S-methyl_trans"/>
    <property type="match status" value="1"/>
</dbReference>
<dbReference type="InterPro" id="IPR051486">
    <property type="entry name" value="Hcy_S-methyltransferase"/>
</dbReference>
<reference evidence="8" key="1">
    <citation type="submission" date="2024-06" db="EMBL/GenBank/DDBJ databases">
        <authorList>
            <person name="Liu X."/>
            <person name="Lenzi L."/>
            <person name="Haldenby T S."/>
            <person name="Uol C."/>
        </authorList>
    </citation>
    <scope>NUCLEOTIDE SEQUENCE</scope>
</reference>
<dbReference type="SUPFAM" id="SSF82282">
    <property type="entry name" value="Homocysteine S-methyltransferase"/>
    <property type="match status" value="1"/>
</dbReference>
<dbReference type="GO" id="GO:0032259">
    <property type="term" value="P:methylation"/>
    <property type="evidence" value="ECO:0007669"/>
    <property type="project" value="UniProtKB-KW"/>
</dbReference>
<evidence type="ECO:0000259" key="7">
    <source>
        <dbReference type="PROSITE" id="PS50970"/>
    </source>
</evidence>
<keyword evidence="4 6" id="KW-0862">Zinc</keyword>
<dbReference type="GO" id="GO:0033528">
    <property type="term" value="P:S-methylmethionine cycle"/>
    <property type="evidence" value="ECO:0007669"/>
    <property type="project" value="TreeGrafter"/>
</dbReference>
<evidence type="ECO:0000256" key="5">
    <source>
        <dbReference type="ARBA" id="ARBA00034478"/>
    </source>
</evidence>
<dbReference type="InterPro" id="IPR017226">
    <property type="entry name" value="BHMT-like"/>
</dbReference>